<evidence type="ECO:0000256" key="2">
    <source>
        <dbReference type="SAM" id="Phobius"/>
    </source>
</evidence>
<keyword evidence="2" id="KW-1133">Transmembrane helix</keyword>
<feature type="region of interest" description="Disordered" evidence="1">
    <location>
        <begin position="87"/>
        <end position="121"/>
    </location>
</feature>
<sequence>MPLSEHEQRLLEQLEKQLHEDHRFASSMKSAAGPGGYSTRNIAIGSLVAVAGIIVLLFGISGQLIPLGVLGFAAMCAGVYIALSKAGMRSSSGRKAGKGKGKTSFMHDLDRKWDERRRGDE</sequence>
<organism evidence="3 4">
    <name type="scientific">Arthrobacter ginkgonis</name>
    <dbReference type="NCBI Taxonomy" id="1630594"/>
    <lineage>
        <taxon>Bacteria</taxon>
        <taxon>Bacillati</taxon>
        <taxon>Actinomycetota</taxon>
        <taxon>Actinomycetes</taxon>
        <taxon>Micrococcales</taxon>
        <taxon>Micrococcaceae</taxon>
        <taxon>Arthrobacter</taxon>
    </lineage>
</organism>
<dbReference type="Pfam" id="PF11239">
    <property type="entry name" value="DUF3040"/>
    <property type="match status" value="1"/>
</dbReference>
<dbReference type="EMBL" id="BAABEO010000012">
    <property type="protein sequence ID" value="GAA3683400.1"/>
    <property type="molecule type" value="Genomic_DNA"/>
</dbReference>
<proteinExistence type="predicted"/>
<keyword evidence="4" id="KW-1185">Reference proteome</keyword>
<keyword evidence="2" id="KW-0472">Membrane</keyword>
<gene>
    <name evidence="3" type="ORF">GCM10023081_21610</name>
</gene>
<dbReference type="RefSeq" id="WP_345150703.1">
    <property type="nucleotide sequence ID" value="NZ_BAABEO010000012.1"/>
</dbReference>
<evidence type="ECO:0000313" key="3">
    <source>
        <dbReference type="EMBL" id="GAA3683400.1"/>
    </source>
</evidence>
<feature type="transmembrane region" description="Helical" evidence="2">
    <location>
        <begin position="37"/>
        <end position="58"/>
    </location>
</feature>
<feature type="compositionally biased region" description="Basic and acidic residues" evidence="1">
    <location>
        <begin position="105"/>
        <end position="121"/>
    </location>
</feature>
<dbReference type="InterPro" id="IPR021401">
    <property type="entry name" value="DUF3040"/>
</dbReference>
<evidence type="ECO:0000313" key="4">
    <source>
        <dbReference type="Proteomes" id="UP001500752"/>
    </source>
</evidence>
<protein>
    <submittedName>
        <fullName evidence="3">DUF3040 domain-containing protein</fullName>
    </submittedName>
</protein>
<evidence type="ECO:0000256" key="1">
    <source>
        <dbReference type="SAM" id="MobiDB-lite"/>
    </source>
</evidence>
<reference evidence="4" key="1">
    <citation type="journal article" date="2019" name="Int. J. Syst. Evol. Microbiol.">
        <title>The Global Catalogue of Microorganisms (GCM) 10K type strain sequencing project: providing services to taxonomists for standard genome sequencing and annotation.</title>
        <authorList>
            <consortium name="The Broad Institute Genomics Platform"/>
            <consortium name="The Broad Institute Genome Sequencing Center for Infectious Disease"/>
            <person name="Wu L."/>
            <person name="Ma J."/>
        </authorList>
    </citation>
    <scope>NUCLEOTIDE SEQUENCE [LARGE SCALE GENOMIC DNA]</scope>
    <source>
        <strain evidence="4">JCM 30742</strain>
    </source>
</reference>
<accession>A0ABP7C8J5</accession>
<name>A0ABP7C8J5_9MICC</name>
<keyword evidence="2" id="KW-0812">Transmembrane</keyword>
<comment type="caution">
    <text evidence="3">The sequence shown here is derived from an EMBL/GenBank/DDBJ whole genome shotgun (WGS) entry which is preliminary data.</text>
</comment>
<dbReference type="Proteomes" id="UP001500752">
    <property type="component" value="Unassembled WGS sequence"/>
</dbReference>
<feature type="transmembrane region" description="Helical" evidence="2">
    <location>
        <begin position="64"/>
        <end position="83"/>
    </location>
</feature>